<evidence type="ECO:0000313" key="2">
    <source>
        <dbReference type="EMBL" id="KAF6212211.1"/>
    </source>
</evidence>
<evidence type="ECO:0000256" key="1">
    <source>
        <dbReference type="SAM" id="MobiDB-lite"/>
    </source>
</evidence>
<dbReference type="AlphaFoldDB" id="A0A6A4JFR9"/>
<protein>
    <submittedName>
        <fullName evidence="2">Uncharacterized protein</fullName>
    </submittedName>
</protein>
<proteinExistence type="predicted"/>
<evidence type="ECO:0000313" key="3">
    <source>
        <dbReference type="Proteomes" id="UP000466442"/>
    </source>
</evidence>
<dbReference type="Proteomes" id="UP000466442">
    <property type="component" value="Unassembled WGS sequence"/>
</dbReference>
<feature type="region of interest" description="Disordered" evidence="1">
    <location>
        <begin position="42"/>
        <end position="70"/>
    </location>
</feature>
<dbReference type="EMBL" id="WIXP02000004">
    <property type="protein sequence ID" value="KAF6212211.1"/>
    <property type="molecule type" value="Genomic_DNA"/>
</dbReference>
<keyword evidence="3" id="KW-1185">Reference proteome</keyword>
<feature type="compositionally biased region" description="Basic and acidic residues" evidence="1">
    <location>
        <begin position="54"/>
        <end position="70"/>
    </location>
</feature>
<gene>
    <name evidence="2" type="ORF">GE061_012732</name>
</gene>
<name>A0A6A4JFR9_APOLU</name>
<organism evidence="2 3">
    <name type="scientific">Apolygus lucorum</name>
    <name type="common">Small green plant bug</name>
    <name type="synonym">Lygocoris lucorum</name>
    <dbReference type="NCBI Taxonomy" id="248454"/>
    <lineage>
        <taxon>Eukaryota</taxon>
        <taxon>Metazoa</taxon>
        <taxon>Ecdysozoa</taxon>
        <taxon>Arthropoda</taxon>
        <taxon>Hexapoda</taxon>
        <taxon>Insecta</taxon>
        <taxon>Pterygota</taxon>
        <taxon>Neoptera</taxon>
        <taxon>Paraneoptera</taxon>
        <taxon>Hemiptera</taxon>
        <taxon>Heteroptera</taxon>
        <taxon>Panheteroptera</taxon>
        <taxon>Cimicomorpha</taxon>
        <taxon>Miridae</taxon>
        <taxon>Mirini</taxon>
        <taxon>Apolygus</taxon>
    </lineage>
</organism>
<sequence length="70" mass="8066">MTRNCSYDDVTYEKILSSFLESMTSWIRCDHKDSKNEIVNLGTDDVNEHPTNSAEKDLRAQVEAKTDLKQ</sequence>
<comment type="caution">
    <text evidence="2">The sequence shown here is derived from an EMBL/GenBank/DDBJ whole genome shotgun (WGS) entry which is preliminary data.</text>
</comment>
<reference evidence="2" key="1">
    <citation type="journal article" date="2021" name="Mol. Ecol. Resour.">
        <title>Apolygus lucorum genome provides insights into omnivorousness and mesophyll feeding.</title>
        <authorList>
            <person name="Liu Y."/>
            <person name="Liu H."/>
            <person name="Wang H."/>
            <person name="Huang T."/>
            <person name="Liu B."/>
            <person name="Yang B."/>
            <person name="Yin L."/>
            <person name="Li B."/>
            <person name="Zhang Y."/>
            <person name="Zhang S."/>
            <person name="Jiang F."/>
            <person name="Zhang X."/>
            <person name="Ren Y."/>
            <person name="Wang B."/>
            <person name="Wang S."/>
            <person name="Lu Y."/>
            <person name="Wu K."/>
            <person name="Fan W."/>
            <person name="Wang G."/>
        </authorList>
    </citation>
    <scope>NUCLEOTIDE SEQUENCE</scope>
    <source>
        <strain evidence="2">12Hb</strain>
    </source>
</reference>
<accession>A0A6A4JFR9</accession>